<sequence>MFFFKLLEQTPVGNITQILSSVVDDWRIQFAERYFLFRDNLTLRYLPIVVGRAIGALDQGRVKKLVAFRAEIFNAKKAGRGGNFAPELNGNFRGNGCQIDNS</sequence>
<keyword evidence="2" id="KW-1185">Reference proteome</keyword>
<dbReference type="Proteomes" id="UP000726136">
    <property type="component" value="Unassembled WGS sequence"/>
</dbReference>
<protein>
    <submittedName>
        <fullName evidence="1">Uncharacterized protein</fullName>
    </submittedName>
</protein>
<gene>
    <name evidence="1" type="ORF">EAY46_03585</name>
</gene>
<organism evidence="1 2">
    <name type="scientific">Vibrio anguillarum</name>
    <name type="common">Listonella anguillarum</name>
    <dbReference type="NCBI Taxonomy" id="55601"/>
    <lineage>
        <taxon>Bacteria</taxon>
        <taxon>Pseudomonadati</taxon>
        <taxon>Pseudomonadota</taxon>
        <taxon>Gammaproteobacteria</taxon>
        <taxon>Vibrionales</taxon>
        <taxon>Vibrionaceae</taxon>
        <taxon>Vibrio</taxon>
    </lineage>
</organism>
<reference evidence="1 2" key="1">
    <citation type="journal article" date="2021" name="PeerJ">
        <title>Analysis of 44 Vibrio anguillarum genomes reveals high genetic diversity.</title>
        <authorList>
            <person name="Hansen M.J."/>
            <person name="Dalsgaard I."/>
        </authorList>
    </citation>
    <scope>NUCLEOTIDE SEQUENCE [LARGE SCALE GENOMIC DNA]</scope>
    <source>
        <strain evidence="1 2">040915-1/1B</strain>
    </source>
</reference>
<proteinExistence type="predicted"/>
<accession>A0ABR9Z132</accession>
<evidence type="ECO:0000313" key="1">
    <source>
        <dbReference type="EMBL" id="MBF4372163.1"/>
    </source>
</evidence>
<name>A0ABR9Z132_VIBAN</name>
<dbReference type="EMBL" id="RDPI01000004">
    <property type="protein sequence ID" value="MBF4372163.1"/>
    <property type="molecule type" value="Genomic_DNA"/>
</dbReference>
<evidence type="ECO:0000313" key="2">
    <source>
        <dbReference type="Proteomes" id="UP000726136"/>
    </source>
</evidence>
<comment type="caution">
    <text evidence="1">The sequence shown here is derived from an EMBL/GenBank/DDBJ whole genome shotgun (WGS) entry which is preliminary data.</text>
</comment>